<protein>
    <submittedName>
        <fullName evidence="6">Condensin subunit ScpB</fullName>
    </submittedName>
</protein>
<keyword evidence="3" id="KW-0159">Chromosome partition</keyword>
<gene>
    <name evidence="6" type="ORF">SAMN05192579_10796</name>
</gene>
<dbReference type="SUPFAM" id="SSF46785">
    <property type="entry name" value="Winged helix' DNA-binding domain"/>
    <property type="match status" value="2"/>
</dbReference>
<dbReference type="InterPro" id="IPR036388">
    <property type="entry name" value="WH-like_DNA-bd_sf"/>
</dbReference>
<dbReference type="PANTHER" id="PTHR34298">
    <property type="entry name" value="SEGREGATION AND CONDENSATION PROTEIN B"/>
    <property type="match status" value="1"/>
</dbReference>
<feature type="compositionally biased region" description="Acidic residues" evidence="5">
    <location>
        <begin position="197"/>
        <end position="210"/>
    </location>
</feature>
<dbReference type="GO" id="GO:0051304">
    <property type="term" value="P:chromosome separation"/>
    <property type="evidence" value="ECO:0007669"/>
    <property type="project" value="InterPro"/>
</dbReference>
<dbReference type="AlphaFoldDB" id="A0A1I4CNB1"/>
<evidence type="ECO:0000256" key="1">
    <source>
        <dbReference type="ARBA" id="ARBA00022490"/>
    </source>
</evidence>
<keyword evidence="2" id="KW-0132">Cell division</keyword>
<evidence type="ECO:0000256" key="4">
    <source>
        <dbReference type="ARBA" id="ARBA00023306"/>
    </source>
</evidence>
<dbReference type="Proteomes" id="UP000198725">
    <property type="component" value="Unassembled WGS sequence"/>
</dbReference>
<sequence>MQIEQIKPIIEAALLAATQPLTVMHLGDLFVEDDEVARDDIARALELLAEDCQGRGVELKEVASGFRYQVRQDVHPWVSRMWTERPSRYSRALLETLALIAYRQPITRPEIEQIRGVVVSSNIIKTMEEREWIRVVGHRDVPGKPALFGTTRAFLDYFNLKSLDELPPLSEIRDMEDPQLRFNDEPLPARVVKDLPIDPDEEIADGEATDGEAATPASIDESTAIASAIDMDEASSENTLDATPDTGVDHPDSTAETTLAAPDTDVSAAHEADATDADPSIATAAEAADRADADDGDAEQDTKEYRA</sequence>
<dbReference type="InterPro" id="IPR005234">
    <property type="entry name" value="ScpB_csome_segregation"/>
</dbReference>
<dbReference type="Gene3D" id="1.10.10.10">
    <property type="entry name" value="Winged helix-like DNA-binding domain superfamily/Winged helix DNA-binding domain"/>
    <property type="match status" value="2"/>
</dbReference>
<feature type="region of interest" description="Disordered" evidence="5">
    <location>
        <begin position="233"/>
        <end position="307"/>
    </location>
</feature>
<dbReference type="InterPro" id="IPR036390">
    <property type="entry name" value="WH_DNA-bd_sf"/>
</dbReference>
<evidence type="ECO:0000256" key="5">
    <source>
        <dbReference type="SAM" id="MobiDB-lite"/>
    </source>
</evidence>
<dbReference type="Pfam" id="PF04079">
    <property type="entry name" value="SMC_ScpB"/>
    <property type="match status" value="1"/>
</dbReference>
<reference evidence="7" key="1">
    <citation type="submission" date="2016-10" db="EMBL/GenBank/DDBJ databases">
        <authorList>
            <person name="Varghese N."/>
            <person name="Submissions S."/>
        </authorList>
    </citation>
    <scope>NUCLEOTIDE SEQUENCE [LARGE SCALE GENOMIC DNA]</scope>
    <source>
        <strain evidence="7">MO64</strain>
    </source>
</reference>
<proteinExistence type="predicted"/>
<keyword evidence="7" id="KW-1185">Reference proteome</keyword>
<accession>A0A1I4CNB1</accession>
<name>A0A1I4CNB1_9GAMM</name>
<dbReference type="RefSeq" id="WP_092703474.1">
    <property type="nucleotide sequence ID" value="NZ_FOSR01000007.1"/>
</dbReference>
<organism evidence="6 7">
    <name type="scientific">Rhodanobacter glycinis</name>
    <dbReference type="NCBI Taxonomy" id="582702"/>
    <lineage>
        <taxon>Bacteria</taxon>
        <taxon>Pseudomonadati</taxon>
        <taxon>Pseudomonadota</taxon>
        <taxon>Gammaproteobacteria</taxon>
        <taxon>Lysobacterales</taxon>
        <taxon>Rhodanobacteraceae</taxon>
        <taxon>Rhodanobacter</taxon>
    </lineage>
</organism>
<evidence type="ECO:0000313" key="6">
    <source>
        <dbReference type="EMBL" id="SFK82782.1"/>
    </source>
</evidence>
<evidence type="ECO:0000256" key="3">
    <source>
        <dbReference type="ARBA" id="ARBA00022829"/>
    </source>
</evidence>
<evidence type="ECO:0000256" key="2">
    <source>
        <dbReference type="ARBA" id="ARBA00022618"/>
    </source>
</evidence>
<evidence type="ECO:0000313" key="7">
    <source>
        <dbReference type="Proteomes" id="UP000198725"/>
    </source>
</evidence>
<dbReference type="GO" id="GO:0051301">
    <property type="term" value="P:cell division"/>
    <property type="evidence" value="ECO:0007669"/>
    <property type="project" value="UniProtKB-KW"/>
</dbReference>
<dbReference type="EMBL" id="FOSR01000007">
    <property type="protein sequence ID" value="SFK82782.1"/>
    <property type="molecule type" value="Genomic_DNA"/>
</dbReference>
<dbReference type="NCBIfam" id="TIGR00281">
    <property type="entry name" value="SMC-Scp complex subunit ScpB"/>
    <property type="match status" value="1"/>
</dbReference>
<dbReference type="PANTHER" id="PTHR34298:SF2">
    <property type="entry name" value="SEGREGATION AND CONDENSATION PROTEIN B"/>
    <property type="match status" value="1"/>
</dbReference>
<feature type="region of interest" description="Disordered" evidence="5">
    <location>
        <begin position="180"/>
        <end position="219"/>
    </location>
</feature>
<keyword evidence="4" id="KW-0131">Cell cycle</keyword>
<keyword evidence="1" id="KW-0963">Cytoplasm</keyword>